<dbReference type="InterPro" id="IPR052163">
    <property type="entry name" value="DGC-Regulatory_Protein"/>
</dbReference>
<dbReference type="STRING" id="68170.GCA_000974445_02058"/>
<keyword evidence="1" id="KW-0812">Transmembrane</keyword>
<comment type="caution">
    <text evidence="3">The sequence shown here is derived from an EMBL/GenBank/DDBJ whole genome shotgun (WGS) entry which is preliminary data.</text>
</comment>
<reference evidence="3 4" key="1">
    <citation type="submission" date="2015-02" db="EMBL/GenBank/DDBJ databases">
        <authorList>
            <person name="Ju K.-S."/>
            <person name="Doroghazi J.R."/>
            <person name="Metcalf W."/>
        </authorList>
    </citation>
    <scope>NUCLEOTIDE SEQUENCE [LARGE SCALE GENOMIC DNA]</scope>
    <source>
        <strain evidence="3 4">NRRL B-16140</strain>
    </source>
</reference>
<feature type="transmembrane region" description="Helical" evidence="1">
    <location>
        <begin position="264"/>
        <end position="284"/>
    </location>
</feature>
<feature type="transmembrane region" description="Helical" evidence="1">
    <location>
        <begin position="56"/>
        <end position="74"/>
    </location>
</feature>
<accession>A0A0F0GR16</accession>
<dbReference type="InterPro" id="IPR043128">
    <property type="entry name" value="Rev_trsase/Diguanyl_cyclase"/>
</dbReference>
<feature type="transmembrane region" description="Helical" evidence="1">
    <location>
        <begin position="232"/>
        <end position="252"/>
    </location>
</feature>
<evidence type="ECO:0000259" key="2">
    <source>
        <dbReference type="PROSITE" id="PS50887"/>
    </source>
</evidence>
<dbReference type="PATRIC" id="fig|68170.10.peg.7053"/>
<dbReference type="AlphaFoldDB" id="A0A0F0GR16"/>
<sequence length="501" mass="54579">MKRFWLVVGCVGTFMAVTILTALAVPREIGIAIDKVVQLLFAVAALFAYARQRNAWMTAAMTSLTIGLSAWIWGQQILGVQLPSTTIAPLGFTMVPVLCLAALVVKAQQRRADDLLPNYRSRTVVVLDGLIVVLDGLIVIGSLFVLTWVSALESLTRAWATEGPGFATVVAHPAAYLVLLVAIVVMSWTHQSVRQWPMLFVALAGVAQSSSGWVFAFYISKGITAIPATADIGFMLCPAFFLLSALAPVRNLEPTSGRMRMADLLHLLVPYLPLAITGLFVLWNTATGGRLNPMEIYVGLAVVCFVIVRQLLTMMDNVRLMDQLRISREQLRHEATHDPLTSVANRSLFRERLDRALAVRDRSRPLILLFIDVDGFKAVNDNHGHAEGDYVLRNVAARLEHSVRPEDTVARLGGDEFGVLVDGGDADEIGARLLASLSHPHEVHGRIHRVHASIGVAQRFSYDPTVTADDVLGAADAAMYTAKRLGKGMVVVHGSPLPEMT</sequence>
<dbReference type="PANTHER" id="PTHR46663">
    <property type="entry name" value="DIGUANYLATE CYCLASE DGCT-RELATED"/>
    <property type="match status" value="1"/>
</dbReference>
<dbReference type="InterPro" id="IPR000160">
    <property type="entry name" value="GGDEF_dom"/>
</dbReference>
<evidence type="ECO:0000256" key="1">
    <source>
        <dbReference type="SAM" id="Phobius"/>
    </source>
</evidence>
<dbReference type="Pfam" id="PF00990">
    <property type="entry name" value="GGDEF"/>
    <property type="match status" value="1"/>
</dbReference>
<feature type="transmembrane region" description="Helical" evidence="1">
    <location>
        <begin position="198"/>
        <end position="220"/>
    </location>
</feature>
<keyword evidence="1" id="KW-1133">Transmembrane helix</keyword>
<keyword evidence="1" id="KW-0472">Membrane</keyword>
<dbReference type="EMBL" id="JYJG01000225">
    <property type="protein sequence ID" value="KJK45026.1"/>
    <property type="molecule type" value="Genomic_DNA"/>
</dbReference>
<feature type="transmembrane region" description="Helical" evidence="1">
    <location>
        <begin position="166"/>
        <end position="186"/>
    </location>
</feature>
<keyword evidence="4" id="KW-1185">Reference proteome</keyword>
<feature type="transmembrane region" description="Helical" evidence="1">
    <location>
        <begin position="32"/>
        <end position="49"/>
    </location>
</feature>
<dbReference type="InterPro" id="IPR029787">
    <property type="entry name" value="Nucleotide_cyclase"/>
</dbReference>
<organism evidence="3 4">
    <name type="scientific">Lentzea aerocolonigenes</name>
    <name type="common">Lechevalieria aerocolonigenes</name>
    <name type="synonym">Saccharothrix aerocolonigenes</name>
    <dbReference type="NCBI Taxonomy" id="68170"/>
    <lineage>
        <taxon>Bacteria</taxon>
        <taxon>Bacillati</taxon>
        <taxon>Actinomycetota</taxon>
        <taxon>Actinomycetes</taxon>
        <taxon>Pseudonocardiales</taxon>
        <taxon>Pseudonocardiaceae</taxon>
        <taxon>Lentzea</taxon>
    </lineage>
</organism>
<dbReference type="Proteomes" id="UP000033393">
    <property type="component" value="Unassembled WGS sequence"/>
</dbReference>
<dbReference type="PROSITE" id="PS50887">
    <property type="entry name" value="GGDEF"/>
    <property type="match status" value="1"/>
</dbReference>
<feature type="transmembrane region" description="Helical" evidence="1">
    <location>
        <begin position="86"/>
        <end position="105"/>
    </location>
</feature>
<gene>
    <name evidence="3" type="ORF">UK23_27440</name>
</gene>
<dbReference type="SMART" id="SM00267">
    <property type="entry name" value="GGDEF"/>
    <property type="match status" value="1"/>
</dbReference>
<protein>
    <submittedName>
        <fullName evidence="3">Diguanylate cyclase</fullName>
    </submittedName>
</protein>
<feature type="domain" description="GGDEF" evidence="2">
    <location>
        <begin position="364"/>
        <end position="495"/>
    </location>
</feature>
<dbReference type="RefSeq" id="WP_231114698.1">
    <property type="nucleotide sequence ID" value="NZ_JYJG01000225.1"/>
</dbReference>
<name>A0A0F0GR16_LENAE</name>
<dbReference type="PANTHER" id="PTHR46663:SF2">
    <property type="entry name" value="GGDEF DOMAIN-CONTAINING PROTEIN"/>
    <property type="match status" value="1"/>
</dbReference>
<dbReference type="eggNOG" id="COG2199">
    <property type="taxonomic scope" value="Bacteria"/>
</dbReference>
<dbReference type="Gene3D" id="3.30.70.270">
    <property type="match status" value="1"/>
</dbReference>
<dbReference type="CDD" id="cd01949">
    <property type="entry name" value="GGDEF"/>
    <property type="match status" value="1"/>
</dbReference>
<evidence type="ECO:0000313" key="3">
    <source>
        <dbReference type="EMBL" id="KJK45026.1"/>
    </source>
</evidence>
<dbReference type="SUPFAM" id="SSF55073">
    <property type="entry name" value="Nucleotide cyclase"/>
    <property type="match status" value="1"/>
</dbReference>
<proteinExistence type="predicted"/>
<evidence type="ECO:0000313" key="4">
    <source>
        <dbReference type="Proteomes" id="UP000033393"/>
    </source>
</evidence>
<feature type="transmembrane region" description="Helical" evidence="1">
    <location>
        <begin position="296"/>
        <end position="315"/>
    </location>
</feature>
<feature type="transmembrane region" description="Helical" evidence="1">
    <location>
        <begin position="125"/>
        <end position="146"/>
    </location>
</feature>
<dbReference type="NCBIfam" id="TIGR00254">
    <property type="entry name" value="GGDEF"/>
    <property type="match status" value="1"/>
</dbReference>